<comment type="caution">
    <text evidence="8">The sequence shown here is derived from an EMBL/GenBank/DDBJ whole genome shotgun (WGS) entry which is preliminary data.</text>
</comment>
<feature type="transmembrane region" description="Helical" evidence="6">
    <location>
        <begin position="195"/>
        <end position="216"/>
    </location>
</feature>
<dbReference type="EMBL" id="LFJN01000007">
    <property type="protein sequence ID" value="KPI42421.1"/>
    <property type="molecule type" value="Genomic_DNA"/>
</dbReference>
<keyword evidence="9" id="KW-1185">Reference proteome</keyword>
<evidence type="ECO:0000256" key="5">
    <source>
        <dbReference type="SAM" id="MobiDB-lite"/>
    </source>
</evidence>
<comment type="subcellular location">
    <subcellularLocation>
        <location evidence="1">Membrane</location>
        <topology evidence="1">Multi-pass membrane protein</topology>
    </subcellularLocation>
</comment>
<dbReference type="InterPro" id="IPR011701">
    <property type="entry name" value="MFS"/>
</dbReference>
<feature type="transmembrane region" description="Helical" evidence="6">
    <location>
        <begin position="94"/>
        <end position="113"/>
    </location>
</feature>
<dbReference type="VEuPathDB" id="FungiDB:AB675_9891"/>
<dbReference type="RefSeq" id="XP_018002384.1">
    <property type="nucleotide sequence ID" value="XM_018150465.1"/>
</dbReference>
<dbReference type="PANTHER" id="PTHR23507">
    <property type="entry name" value="ZGC:174356"/>
    <property type="match status" value="1"/>
</dbReference>
<evidence type="ECO:0000313" key="8">
    <source>
        <dbReference type="EMBL" id="KPI42421.1"/>
    </source>
</evidence>
<dbReference type="GO" id="GO:0016020">
    <property type="term" value="C:membrane"/>
    <property type="evidence" value="ECO:0007669"/>
    <property type="project" value="UniProtKB-SubCell"/>
</dbReference>
<feature type="compositionally biased region" description="Acidic residues" evidence="5">
    <location>
        <begin position="1"/>
        <end position="13"/>
    </location>
</feature>
<feature type="transmembrane region" description="Helical" evidence="6">
    <location>
        <begin position="290"/>
        <end position="312"/>
    </location>
</feature>
<feature type="transmembrane region" description="Helical" evidence="6">
    <location>
        <begin position="515"/>
        <end position="533"/>
    </location>
</feature>
<feature type="transmembrane region" description="Helical" evidence="6">
    <location>
        <begin position="164"/>
        <end position="183"/>
    </location>
</feature>
<dbReference type="OrthoDB" id="3026777at2759"/>
<accession>A0A0N0NP72</accession>
<feature type="transmembrane region" description="Helical" evidence="6">
    <location>
        <begin position="407"/>
        <end position="430"/>
    </location>
</feature>
<dbReference type="GeneID" id="28742345"/>
<dbReference type="PROSITE" id="PS50850">
    <property type="entry name" value="MFS"/>
    <property type="match status" value="1"/>
</dbReference>
<feature type="transmembrane region" description="Helical" evidence="6">
    <location>
        <begin position="539"/>
        <end position="562"/>
    </location>
</feature>
<dbReference type="Proteomes" id="UP000038010">
    <property type="component" value="Unassembled WGS sequence"/>
</dbReference>
<evidence type="ECO:0000256" key="6">
    <source>
        <dbReference type="SAM" id="Phobius"/>
    </source>
</evidence>
<evidence type="ECO:0000256" key="1">
    <source>
        <dbReference type="ARBA" id="ARBA00004141"/>
    </source>
</evidence>
<protein>
    <submittedName>
        <fullName evidence="8">Putative membrane protein</fullName>
    </submittedName>
</protein>
<dbReference type="Gene3D" id="1.20.1250.20">
    <property type="entry name" value="MFS general substrate transporter like domains"/>
    <property type="match status" value="1"/>
</dbReference>
<dbReference type="InterPro" id="IPR036259">
    <property type="entry name" value="MFS_trans_sf"/>
</dbReference>
<feature type="domain" description="Major facilitator superfamily (MFS) profile" evidence="7">
    <location>
        <begin position="102"/>
        <end position="567"/>
    </location>
</feature>
<evidence type="ECO:0000259" key="7">
    <source>
        <dbReference type="PROSITE" id="PS50850"/>
    </source>
</evidence>
<dbReference type="InterPro" id="IPR020846">
    <property type="entry name" value="MFS_dom"/>
</dbReference>
<reference evidence="8 9" key="1">
    <citation type="submission" date="2015-06" db="EMBL/GenBank/DDBJ databases">
        <title>Draft genome of the ant-associated black yeast Phialophora attae CBS 131958.</title>
        <authorList>
            <person name="Moreno L.F."/>
            <person name="Stielow B.J."/>
            <person name="de Hoog S."/>
            <person name="Vicente V.A."/>
            <person name="Weiss V.A."/>
            <person name="de Vries M."/>
            <person name="Cruz L.M."/>
            <person name="Souza E.M."/>
        </authorList>
    </citation>
    <scope>NUCLEOTIDE SEQUENCE [LARGE SCALE GENOMIC DNA]</scope>
    <source>
        <strain evidence="8 9">CBS 131958</strain>
    </source>
</reference>
<feature type="transmembrane region" description="Helical" evidence="6">
    <location>
        <begin position="261"/>
        <end position="284"/>
    </location>
</feature>
<keyword evidence="2 6" id="KW-0812">Transmembrane</keyword>
<dbReference type="AlphaFoldDB" id="A0A0N0NP72"/>
<gene>
    <name evidence="8" type="ORF">AB675_9891</name>
</gene>
<keyword evidence="4 6" id="KW-0472">Membrane</keyword>
<sequence>MNQEDAFAEEAQEEIMVRTGTQQSDEDSKSQVRASTTEADDEQDESSPLIPDRSTRPQRAPLARANDSYYRAINEPWTGSHGAGSLPWWKRPSIYWLLPGFFPFCIAFGGLIVPKQYLILDLICRDYLADQASQDPNFSFTPVILGGNNPQCRDPEVQSLVAKFNLYANLLSGLFAAIVAPQLGALSDRHGRKTVMLAVSFGGFVMEIVTILVGTYPDSISVYWILLGNLIDGLCGSFTTGMALSFAYAADCTPPEQRNKAFGFFHGTLFTGVAFGPLISGALMKATGTVMVAFYLALGCHVYFILFLSALVPESLSKERQMLAREKHHLAKSKTAKQSWWTSLRAWNLFEPLWVLRPRGPGSSPALRRNLFLIAGIDTLMFGVAMGTINIILIYAQYRFGWDEVAASLYVSAVNVCRVLALVVLLPLLIKWFRKQGNQEQGHRGADLLDINIIRTSLVFDLIGYLGYALTPNGAIMVIAGLIASVGGIGSPTLQSSLTKHVPADLTGQVLGASALLHALARVVAPTIFNLLYSKTVKIYAGIVFCCLSFVFVVANVMSWFLKPGVYFKEVSDYSDETEEAEHHM</sequence>
<dbReference type="STRING" id="1664694.A0A0N0NP72"/>
<evidence type="ECO:0000256" key="4">
    <source>
        <dbReference type="ARBA" id="ARBA00023136"/>
    </source>
</evidence>
<evidence type="ECO:0000256" key="3">
    <source>
        <dbReference type="ARBA" id="ARBA00022989"/>
    </source>
</evidence>
<evidence type="ECO:0000313" key="9">
    <source>
        <dbReference type="Proteomes" id="UP000038010"/>
    </source>
</evidence>
<dbReference type="GO" id="GO:0022857">
    <property type="term" value="F:transmembrane transporter activity"/>
    <property type="evidence" value="ECO:0007669"/>
    <property type="project" value="InterPro"/>
</dbReference>
<proteinExistence type="predicted"/>
<feature type="region of interest" description="Disordered" evidence="5">
    <location>
        <begin position="1"/>
        <end position="61"/>
    </location>
</feature>
<dbReference type="PANTHER" id="PTHR23507:SF40">
    <property type="entry name" value="TETRACYCLINE-EFFLUX TRANSPORTER"/>
    <property type="match status" value="1"/>
</dbReference>
<keyword evidence="3 6" id="KW-1133">Transmembrane helix</keyword>
<feature type="transmembrane region" description="Helical" evidence="6">
    <location>
        <begin position="371"/>
        <end position="395"/>
    </location>
</feature>
<dbReference type="Pfam" id="PF07690">
    <property type="entry name" value="MFS_1"/>
    <property type="match status" value="1"/>
</dbReference>
<evidence type="ECO:0000256" key="2">
    <source>
        <dbReference type="ARBA" id="ARBA00022692"/>
    </source>
</evidence>
<feature type="transmembrane region" description="Helical" evidence="6">
    <location>
        <begin position="222"/>
        <end position="249"/>
    </location>
</feature>
<name>A0A0N0NP72_9EURO</name>
<organism evidence="8 9">
    <name type="scientific">Cyphellophora attinorum</name>
    <dbReference type="NCBI Taxonomy" id="1664694"/>
    <lineage>
        <taxon>Eukaryota</taxon>
        <taxon>Fungi</taxon>
        <taxon>Dikarya</taxon>
        <taxon>Ascomycota</taxon>
        <taxon>Pezizomycotina</taxon>
        <taxon>Eurotiomycetes</taxon>
        <taxon>Chaetothyriomycetidae</taxon>
        <taxon>Chaetothyriales</taxon>
        <taxon>Cyphellophoraceae</taxon>
        <taxon>Cyphellophora</taxon>
    </lineage>
</organism>
<dbReference type="SUPFAM" id="SSF103473">
    <property type="entry name" value="MFS general substrate transporter"/>
    <property type="match status" value="1"/>
</dbReference>